<dbReference type="EMBL" id="SNRW01026672">
    <property type="protein sequence ID" value="KAA6360633.1"/>
    <property type="molecule type" value="Genomic_DNA"/>
</dbReference>
<dbReference type="Proteomes" id="UP000324800">
    <property type="component" value="Unassembled WGS sequence"/>
</dbReference>
<evidence type="ECO:0000313" key="2">
    <source>
        <dbReference type="Proteomes" id="UP000324800"/>
    </source>
</evidence>
<accession>A0A5J4TRU7</accession>
<protein>
    <submittedName>
        <fullName evidence="1">Uncharacterized protein</fullName>
    </submittedName>
</protein>
<reference evidence="1 2" key="1">
    <citation type="submission" date="2019-03" db="EMBL/GenBank/DDBJ databases">
        <title>Single cell metagenomics reveals metabolic interactions within the superorganism composed of flagellate Streblomastix strix and complex community of Bacteroidetes bacteria on its surface.</title>
        <authorList>
            <person name="Treitli S.C."/>
            <person name="Kolisko M."/>
            <person name="Husnik F."/>
            <person name="Keeling P."/>
            <person name="Hampl V."/>
        </authorList>
    </citation>
    <scope>NUCLEOTIDE SEQUENCE [LARGE SCALE GENOMIC DNA]</scope>
    <source>
        <strain evidence="1">ST1C</strain>
    </source>
</reference>
<comment type="caution">
    <text evidence="1">The sequence shown here is derived from an EMBL/GenBank/DDBJ whole genome shotgun (WGS) entry which is preliminary data.</text>
</comment>
<proteinExistence type="predicted"/>
<feature type="non-terminal residue" evidence="1">
    <location>
        <position position="1"/>
    </location>
</feature>
<organism evidence="1 2">
    <name type="scientific">Streblomastix strix</name>
    <dbReference type="NCBI Taxonomy" id="222440"/>
    <lineage>
        <taxon>Eukaryota</taxon>
        <taxon>Metamonada</taxon>
        <taxon>Preaxostyla</taxon>
        <taxon>Oxymonadida</taxon>
        <taxon>Streblomastigidae</taxon>
        <taxon>Streblomastix</taxon>
    </lineage>
</organism>
<name>A0A5J4TRU7_9EUKA</name>
<evidence type="ECO:0000313" key="1">
    <source>
        <dbReference type="EMBL" id="KAA6360633.1"/>
    </source>
</evidence>
<gene>
    <name evidence="1" type="ORF">EZS28_043841</name>
</gene>
<sequence>LCAPISVLVKLTSSGLVVYQRDRKKKEKYNNQIEINQNQIYLSANNAIQTKADYFDWDNDPEDQELQINDINGINVQNTEIIAAMREEDRYDFDMEESGPEAEEDWT</sequence>
<dbReference type="AlphaFoldDB" id="A0A5J4TRU7"/>